<dbReference type="Proteomes" id="UP001054837">
    <property type="component" value="Unassembled WGS sequence"/>
</dbReference>
<dbReference type="EMBL" id="BPLQ01000476">
    <property type="protein sequence ID" value="GIX71691.1"/>
    <property type="molecule type" value="Genomic_DNA"/>
</dbReference>
<comment type="caution">
    <text evidence="1">The sequence shown here is derived from an EMBL/GenBank/DDBJ whole genome shotgun (WGS) entry which is preliminary data.</text>
</comment>
<dbReference type="AlphaFoldDB" id="A0AAV4MI46"/>
<proteinExistence type="predicted"/>
<reference evidence="1 2" key="1">
    <citation type="submission" date="2021-06" db="EMBL/GenBank/DDBJ databases">
        <title>Caerostris darwini draft genome.</title>
        <authorList>
            <person name="Kono N."/>
            <person name="Arakawa K."/>
        </authorList>
    </citation>
    <scope>NUCLEOTIDE SEQUENCE [LARGE SCALE GENOMIC DNA]</scope>
</reference>
<organism evidence="1 2">
    <name type="scientific">Caerostris darwini</name>
    <dbReference type="NCBI Taxonomy" id="1538125"/>
    <lineage>
        <taxon>Eukaryota</taxon>
        <taxon>Metazoa</taxon>
        <taxon>Ecdysozoa</taxon>
        <taxon>Arthropoda</taxon>
        <taxon>Chelicerata</taxon>
        <taxon>Arachnida</taxon>
        <taxon>Araneae</taxon>
        <taxon>Araneomorphae</taxon>
        <taxon>Entelegynae</taxon>
        <taxon>Araneoidea</taxon>
        <taxon>Araneidae</taxon>
        <taxon>Caerostris</taxon>
    </lineage>
</organism>
<accession>A0AAV4MI46</accession>
<sequence length="102" mass="11691">MQKVIDISFTLNLSEFSQNKKNRFPQKLSSIIHGLLTKWTFVSPRDGQPFVHFFQEGQMTAGTRRSESSTLPSGVERAFLFGRLVFRLPHTPMLKTDGPTHR</sequence>
<protein>
    <submittedName>
        <fullName evidence="1">Uncharacterized protein</fullName>
    </submittedName>
</protein>
<gene>
    <name evidence="1" type="ORF">CDAR_534551</name>
</gene>
<keyword evidence="2" id="KW-1185">Reference proteome</keyword>
<evidence type="ECO:0000313" key="1">
    <source>
        <dbReference type="EMBL" id="GIX71691.1"/>
    </source>
</evidence>
<name>A0AAV4MI46_9ARAC</name>
<evidence type="ECO:0000313" key="2">
    <source>
        <dbReference type="Proteomes" id="UP001054837"/>
    </source>
</evidence>